<feature type="transmembrane region" description="Helical" evidence="9">
    <location>
        <begin position="39"/>
        <end position="60"/>
    </location>
</feature>
<dbReference type="InterPro" id="IPR058781">
    <property type="entry name" value="HH_AprE-like"/>
</dbReference>
<reference evidence="13" key="1">
    <citation type="journal article" date="2021" name="Front. Microbiol.">
        <title>Comprehensive Comparative Genomics and Phenotyping of Methylobacterium Species.</title>
        <authorList>
            <person name="Alessa O."/>
            <person name="Ogura Y."/>
            <person name="Fujitani Y."/>
            <person name="Takami H."/>
            <person name="Hayashi T."/>
            <person name="Sahin N."/>
            <person name="Tani A."/>
        </authorList>
    </citation>
    <scope>NUCLEOTIDE SEQUENCE</scope>
    <source>
        <strain evidence="13">KCTC 52305</strain>
    </source>
</reference>
<keyword evidence="4 9" id="KW-1003">Cell membrane</keyword>
<keyword evidence="6 9" id="KW-0812">Transmembrane</keyword>
<dbReference type="PANTHER" id="PTHR30386">
    <property type="entry name" value="MEMBRANE FUSION SUBUNIT OF EMRAB-TOLC MULTIDRUG EFFLUX PUMP"/>
    <property type="match status" value="1"/>
</dbReference>
<feature type="domain" description="AprE-like beta-barrel" evidence="12">
    <location>
        <begin position="347"/>
        <end position="435"/>
    </location>
</feature>
<feature type="coiled-coil region" evidence="10">
    <location>
        <begin position="278"/>
        <end position="312"/>
    </location>
</feature>
<evidence type="ECO:0000256" key="2">
    <source>
        <dbReference type="ARBA" id="ARBA00009477"/>
    </source>
</evidence>
<dbReference type="Pfam" id="PF26002">
    <property type="entry name" value="Beta-barrel_AprE"/>
    <property type="match status" value="1"/>
</dbReference>
<comment type="subcellular location">
    <subcellularLocation>
        <location evidence="1 9">Cell inner membrane</location>
        <topology evidence="1 9">Single-pass membrane protein</topology>
    </subcellularLocation>
</comment>
<dbReference type="PANTHER" id="PTHR30386:SF17">
    <property type="entry name" value="ALKALINE PROTEASE SECRETION PROTEIN APRE"/>
    <property type="match status" value="1"/>
</dbReference>
<accession>A0ABQ4R5C3</accession>
<evidence type="ECO:0000256" key="10">
    <source>
        <dbReference type="SAM" id="Coils"/>
    </source>
</evidence>
<dbReference type="NCBIfam" id="TIGR01843">
    <property type="entry name" value="type_I_hlyD"/>
    <property type="match status" value="1"/>
</dbReference>
<feature type="domain" description="AprE-like long alpha-helical hairpin" evidence="11">
    <location>
        <begin position="115"/>
        <end position="305"/>
    </location>
</feature>
<keyword evidence="7 9" id="KW-1133">Transmembrane helix</keyword>
<dbReference type="SUPFAM" id="SSF111369">
    <property type="entry name" value="HlyD-like secretion proteins"/>
    <property type="match status" value="1"/>
</dbReference>
<evidence type="ECO:0000256" key="3">
    <source>
        <dbReference type="ARBA" id="ARBA00022448"/>
    </source>
</evidence>
<keyword evidence="10" id="KW-0175">Coiled coil</keyword>
<evidence type="ECO:0000256" key="5">
    <source>
        <dbReference type="ARBA" id="ARBA00022519"/>
    </source>
</evidence>
<evidence type="ECO:0000259" key="12">
    <source>
        <dbReference type="Pfam" id="PF26002"/>
    </source>
</evidence>
<dbReference type="Pfam" id="PF25994">
    <property type="entry name" value="HH_AprE"/>
    <property type="match status" value="1"/>
</dbReference>
<evidence type="ECO:0000256" key="4">
    <source>
        <dbReference type="ARBA" id="ARBA00022475"/>
    </source>
</evidence>
<reference evidence="13" key="2">
    <citation type="submission" date="2021-08" db="EMBL/GenBank/DDBJ databases">
        <authorList>
            <person name="Tani A."/>
            <person name="Ola A."/>
            <person name="Ogura Y."/>
            <person name="Katsura K."/>
            <person name="Hayashi T."/>
        </authorList>
    </citation>
    <scope>NUCLEOTIDE SEQUENCE</scope>
    <source>
        <strain evidence="13">KCTC 52305</strain>
    </source>
</reference>
<dbReference type="PRINTS" id="PR01490">
    <property type="entry name" value="RTXTOXIND"/>
</dbReference>
<keyword evidence="8 9" id="KW-0472">Membrane</keyword>
<organism evidence="13 14">
    <name type="scientific">Methylobacterium crusticola</name>
    <dbReference type="NCBI Taxonomy" id="1697972"/>
    <lineage>
        <taxon>Bacteria</taxon>
        <taxon>Pseudomonadati</taxon>
        <taxon>Pseudomonadota</taxon>
        <taxon>Alphaproteobacteria</taxon>
        <taxon>Hyphomicrobiales</taxon>
        <taxon>Methylobacteriaceae</taxon>
        <taxon>Methylobacterium</taxon>
    </lineage>
</organism>
<evidence type="ECO:0000256" key="8">
    <source>
        <dbReference type="ARBA" id="ARBA00023136"/>
    </source>
</evidence>
<evidence type="ECO:0000256" key="1">
    <source>
        <dbReference type="ARBA" id="ARBA00004377"/>
    </source>
</evidence>
<protein>
    <recommendedName>
        <fullName evidence="9">Membrane fusion protein (MFP) family protein</fullName>
    </recommendedName>
</protein>
<dbReference type="EMBL" id="BPQH01000017">
    <property type="protein sequence ID" value="GJD52150.1"/>
    <property type="molecule type" value="Genomic_DNA"/>
</dbReference>
<dbReference type="InterPro" id="IPR050739">
    <property type="entry name" value="MFP"/>
</dbReference>
<keyword evidence="14" id="KW-1185">Reference proteome</keyword>
<evidence type="ECO:0000256" key="9">
    <source>
        <dbReference type="RuleBase" id="RU365093"/>
    </source>
</evidence>
<keyword evidence="5 9" id="KW-0997">Cell inner membrane</keyword>
<evidence type="ECO:0000313" key="14">
    <source>
        <dbReference type="Proteomes" id="UP001055167"/>
    </source>
</evidence>
<comment type="caution">
    <text evidence="13">The sequence shown here is derived from an EMBL/GenBank/DDBJ whole genome shotgun (WGS) entry which is preliminary data.</text>
</comment>
<dbReference type="InterPro" id="IPR058982">
    <property type="entry name" value="Beta-barrel_AprE"/>
</dbReference>
<dbReference type="Gene3D" id="2.40.50.100">
    <property type="match status" value="1"/>
</dbReference>
<sequence length="459" mass="50404">MTNGSAGPSRVAHSSRLAADRRGGIAPRHAVGLTSWRRYAIAGYALIAATFGVMGSWAAVVRLDRAVISPGVIIAESSRKVVQHLEGGMVLDVLVKDGQIVQEGDVLLRIDPLQSRASADLFKTQLDAALLLEARLRAEQDQASELDLPPELAGRRDEAGIARMIKDQTIQLAERRRSLQSQLDLIDARIVQLRTEKGGLAVEKASVEAQVGFINQELDGLRTLREKNLVSLSRLLVMERERTRLEGVIGRSVAEAAKAQNAIGEAGMQITQLKQKLQETITAQLLETRQKIAELREKLLVAQDVLRRHEVRASHGGVVQGLKVYTIGQVVRSGEPLMEIVPTSDRLVISVQFSPNDLEAIHAGLRAEVKFPTFQTRRTSAIFGTLKTVSRDRLIDDTTKQAYFSGIVEIDDHQVPDDVKRRLLAGLPAEVVVSAGERTAFDYLVAPLFDAMGHAFHER</sequence>
<gene>
    <name evidence="13" type="primary">prsE_2</name>
    <name evidence="13" type="ORF">OPKNFCMD_4912</name>
</gene>
<dbReference type="RefSeq" id="WP_128561700.1">
    <property type="nucleotide sequence ID" value="NZ_BPQH01000017.1"/>
</dbReference>
<name>A0ABQ4R5C3_9HYPH</name>
<dbReference type="Proteomes" id="UP001055167">
    <property type="component" value="Unassembled WGS sequence"/>
</dbReference>
<evidence type="ECO:0000256" key="6">
    <source>
        <dbReference type="ARBA" id="ARBA00022692"/>
    </source>
</evidence>
<evidence type="ECO:0000313" key="13">
    <source>
        <dbReference type="EMBL" id="GJD52150.1"/>
    </source>
</evidence>
<evidence type="ECO:0000256" key="7">
    <source>
        <dbReference type="ARBA" id="ARBA00022989"/>
    </source>
</evidence>
<proteinExistence type="inferred from homology"/>
<comment type="similarity">
    <text evidence="2 9">Belongs to the membrane fusion protein (MFP) (TC 8.A.1) family.</text>
</comment>
<keyword evidence="3 9" id="KW-0813">Transport</keyword>
<dbReference type="InterPro" id="IPR010129">
    <property type="entry name" value="T1SS_HlyD"/>
</dbReference>
<evidence type="ECO:0000259" key="11">
    <source>
        <dbReference type="Pfam" id="PF25994"/>
    </source>
</evidence>